<name>A0A428PIY5_9HYPO</name>
<dbReference type="SUPFAM" id="SSF55785">
    <property type="entry name" value="PYP-like sensor domain (PAS domain)"/>
    <property type="match status" value="1"/>
</dbReference>
<keyword evidence="8" id="KW-0862">Zinc</keyword>
<keyword evidence="6" id="KW-0677">Repeat</keyword>
<dbReference type="Pfam" id="PF17111">
    <property type="entry name" value="PigL_N"/>
    <property type="match status" value="1"/>
</dbReference>
<dbReference type="CDD" id="cd00130">
    <property type="entry name" value="PAS"/>
    <property type="match status" value="1"/>
</dbReference>
<dbReference type="OrthoDB" id="432483at2759"/>
<dbReference type="PANTHER" id="PTHR47429:SF7">
    <property type="entry name" value="GATA-FACTOR"/>
    <property type="match status" value="1"/>
</dbReference>
<evidence type="ECO:0000313" key="17">
    <source>
        <dbReference type="Proteomes" id="UP000288168"/>
    </source>
</evidence>
<keyword evidence="17" id="KW-1185">Reference proteome</keyword>
<dbReference type="AlphaFoldDB" id="A0A428PIY5"/>
<evidence type="ECO:0000256" key="12">
    <source>
        <dbReference type="ARBA" id="ARBA00023159"/>
    </source>
</evidence>
<keyword evidence="3" id="KW-0285">Flavoprotein</keyword>
<evidence type="ECO:0000256" key="11">
    <source>
        <dbReference type="ARBA" id="ARBA00023125"/>
    </source>
</evidence>
<feature type="domain" description="PAS" evidence="15">
    <location>
        <begin position="316"/>
        <end position="338"/>
    </location>
</feature>
<dbReference type="InterPro" id="IPR000014">
    <property type="entry name" value="PAS"/>
</dbReference>
<evidence type="ECO:0000256" key="6">
    <source>
        <dbReference type="ARBA" id="ARBA00022737"/>
    </source>
</evidence>
<proteinExistence type="predicted"/>
<keyword evidence="7" id="KW-0863">Zinc-finger</keyword>
<evidence type="ECO:0000256" key="9">
    <source>
        <dbReference type="ARBA" id="ARBA00022991"/>
    </source>
</evidence>
<dbReference type="PANTHER" id="PTHR47429">
    <property type="entry name" value="PROTEIN TWIN LOV 1"/>
    <property type="match status" value="1"/>
</dbReference>
<evidence type="ECO:0000259" key="15">
    <source>
        <dbReference type="PROSITE" id="PS50112"/>
    </source>
</evidence>
<keyword evidence="11" id="KW-0238">DNA-binding</keyword>
<organism evidence="16 17">
    <name type="scientific">Fusarium duplospermum</name>
    <dbReference type="NCBI Taxonomy" id="1325734"/>
    <lineage>
        <taxon>Eukaryota</taxon>
        <taxon>Fungi</taxon>
        <taxon>Dikarya</taxon>
        <taxon>Ascomycota</taxon>
        <taxon>Pezizomycotina</taxon>
        <taxon>Sordariomycetes</taxon>
        <taxon>Hypocreomycetidae</taxon>
        <taxon>Hypocreales</taxon>
        <taxon>Nectriaceae</taxon>
        <taxon>Fusarium</taxon>
        <taxon>Fusarium solani species complex</taxon>
    </lineage>
</organism>
<protein>
    <recommendedName>
        <fullName evidence="15">PAS domain-containing protein</fullName>
    </recommendedName>
</protein>
<dbReference type="InterPro" id="IPR035965">
    <property type="entry name" value="PAS-like_dom_sf"/>
</dbReference>
<dbReference type="Gene3D" id="3.30.450.20">
    <property type="entry name" value="PAS domain"/>
    <property type="match status" value="1"/>
</dbReference>
<keyword evidence="9" id="KW-0157">Chromophore</keyword>
<dbReference type="InterPro" id="IPR031348">
    <property type="entry name" value="PigL_N"/>
</dbReference>
<dbReference type="NCBIfam" id="TIGR00229">
    <property type="entry name" value="sensory_box"/>
    <property type="match status" value="1"/>
</dbReference>
<keyword evidence="2" id="KW-0716">Sensory transduction</keyword>
<keyword evidence="10" id="KW-0805">Transcription regulation</keyword>
<dbReference type="Proteomes" id="UP000288168">
    <property type="component" value="Unassembled WGS sequence"/>
</dbReference>
<evidence type="ECO:0000256" key="10">
    <source>
        <dbReference type="ARBA" id="ARBA00023015"/>
    </source>
</evidence>
<accession>A0A428PIY5</accession>
<evidence type="ECO:0000256" key="2">
    <source>
        <dbReference type="ARBA" id="ARBA00022606"/>
    </source>
</evidence>
<evidence type="ECO:0000256" key="7">
    <source>
        <dbReference type="ARBA" id="ARBA00022771"/>
    </source>
</evidence>
<keyword evidence="4" id="KW-0288">FMN</keyword>
<evidence type="ECO:0000256" key="5">
    <source>
        <dbReference type="ARBA" id="ARBA00022723"/>
    </source>
</evidence>
<evidence type="ECO:0000256" key="1">
    <source>
        <dbReference type="ARBA" id="ARBA00022543"/>
    </source>
</evidence>
<comment type="caution">
    <text evidence="16">The sequence shown here is derived from an EMBL/GenBank/DDBJ whole genome shotgun (WGS) entry which is preliminary data.</text>
</comment>
<evidence type="ECO:0000313" key="16">
    <source>
        <dbReference type="EMBL" id="RSL53008.1"/>
    </source>
</evidence>
<dbReference type="GO" id="GO:0003677">
    <property type="term" value="F:DNA binding"/>
    <property type="evidence" value="ECO:0007669"/>
    <property type="project" value="UniProtKB-KW"/>
</dbReference>
<sequence>MADPLSVGASVVGIVGAALHGAKRLYEFIDSLRNAPKDIAALSTDLRALYQVLGRLAGMQDRLSKNPELCDCLTTPLENCLDIFEEFTTLLNSFTQTTRDGTVKVRTWKNIAWAFKDKEIQLFRDTVTTYKVSLDVAVNAMTLSAITSIDERTRRIEADFKEDFRDIQARLQALDVDRVELASISGRKGSEWYGTDTHFALNRFLDYTETLCDSPPQSFPGSPSLLPVESSQDLDSLGGLQNSLPEVTQYPITLPTPTVFDPPPLPKAYSNAEPQFDLLGLLWKVTGRKNPKFDIGTIDLSCSFVICDVTMEDCPIVYASAMFQNLTGYSRQEVVGKNCRFLQAPDGFVQAGQQRNYVYNETVFKLKKSVEAREETQQSLVNYRKGGKPFFNLLTLIPVPWDGDQIRFCVGFQIDLVEHPGAIIQEREKNIRVDYRVTGMNQNVPAVSVPARQVLVGGDPSKSEAFFKWQKQTSWRQTLQGLFDTPDTVGAEGVDKSKGIKED</sequence>
<evidence type="ECO:0000256" key="4">
    <source>
        <dbReference type="ARBA" id="ARBA00022643"/>
    </source>
</evidence>
<dbReference type="PROSITE" id="PS50112">
    <property type="entry name" value="PAS"/>
    <property type="match status" value="1"/>
</dbReference>
<keyword evidence="14" id="KW-0675">Receptor</keyword>
<dbReference type="GO" id="GO:0005634">
    <property type="term" value="C:nucleus"/>
    <property type="evidence" value="ECO:0007669"/>
    <property type="project" value="TreeGrafter"/>
</dbReference>
<dbReference type="GO" id="GO:0008270">
    <property type="term" value="F:zinc ion binding"/>
    <property type="evidence" value="ECO:0007669"/>
    <property type="project" value="UniProtKB-KW"/>
</dbReference>
<gene>
    <name evidence="16" type="ORF">CEP54_010609</name>
</gene>
<dbReference type="STRING" id="1325734.A0A428PIY5"/>
<keyword evidence="12" id="KW-0010">Activator</keyword>
<evidence type="ECO:0000256" key="8">
    <source>
        <dbReference type="ARBA" id="ARBA00022833"/>
    </source>
</evidence>
<dbReference type="EMBL" id="NKCI01000128">
    <property type="protein sequence ID" value="RSL53008.1"/>
    <property type="molecule type" value="Genomic_DNA"/>
</dbReference>
<keyword evidence="5" id="KW-0479">Metal-binding</keyword>
<reference evidence="16 17" key="1">
    <citation type="submission" date="2017-06" db="EMBL/GenBank/DDBJ databases">
        <title>Comparative genomic analysis of Ambrosia Fusariam Clade fungi.</title>
        <authorList>
            <person name="Stajich J.E."/>
            <person name="Carrillo J."/>
            <person name="Kijimoto T."/>
            <person name="Eskalen A."/>
            <person name="O'Donnell K."/>
            <person name="Kasson M."/>
        </authorList>
    </citation>
    <scope>NUCLEOTIDE SEQUENCE [LARGE SCALE GENOMIC DNA]</scope>
    <source>
        <strain evidence="16 17">NRRL62584</strain>
    </source>
</reference>
<evidence type="ECO:0000256" key="14">
    <source>
        <dbReference type="ARBA" id="ARBA00023170"/>
    </source>
</evidence>
<keyword evidence="1" id="KW-0600">Photoreceptor protein</keyword>
<evidence type="ECO:0000256" key="13">
    <source>
        <dbReference type="ARBA" id="ARBA00023163"/>
    </source>
</evidence>
<dbReference type="FunFam" id="3.30.450.20:FF:000064">
    <property type="entry name" value="Vivid PAS protein VVD"/>
    <property type="match status" value="1"/>
</dbReference>
<keyword evidence="13" id="KW-0804">Transcription</keyword>
<dbReference type="Pfam" id="PF13426">
    <property type="entry name" value="PAS_9"/>
    <property type="match status" value="1"/>
</dbReference>
<evidence type="ECO:0000256" key="3">
    <source>
        <dbReference type="ARBA" id="ARBA00022630"/>
    </source>
</evidence>
<dbReference type="GO" id="GO:0009881">
    <property type="term" value="F:photoreceptor activity"/>
    <property type="evidence" value="ECO:0007669"/>
    <property type="project" value="UniProtKB-KW"/>
</dbReference>